<dbReference type="Pfam" id="PF20118">
    <property type="entry name" value="DUF6508"/>
    <property type="match status" value="1"/>
</dbReference>
<dbReference type="AlphaFoldDB" id="A0A6M5Z533"/>
<keyword evidence="2" id="KW-1185">Reference proteome</keyword>
<dbReference type="InterPro" id="IPR045425">
    <property type="entry name" value="DUF6508"/>
</dbReference>
<dbReference type="KEGG" id="ftj:FTUN_8815"/>
<reference evidence="2" key="1">
    <citation type="submission" date="2020-05" db="EMBL/GenBank/DDBJ databases">
        <title>Frigoriglobus tundricola gen. nov., sp. nov., a psychrotolerant cellulolytic planctomycete of the family Gemmataceae with two divergent copies of 16S rRNA gene.</title>
        <authorList>
            <person name="Kulichevskaya I.S."/>
            <person name="Ivanova A.A."/>
            <person name="Naumoff D.G."/>
            <person name="Beletsky A.V."/>
            <person name="Rijpstra W.I.C."/>
            <person name="Sinninghe Damste J.S."/>
            <person name="Mardanov A.V."/>
            <person name="Ravin N.V."/>
            <person name="Dedysh S.N."/>
        </authorList>
    </citation>
    <scope>NUCLEOTIDE SEQUENCE [LARGE SCALE GENOMIC DNA]</scope>
    <source>
        <strain evidence="2">PL17</strain>
    </source>
</reference>
<dbReference type="RefSeq" id="WP_171475777.1">
    <property type="nucleotide sequence ID" value="NZ_CP053452.2"/>
</dbReference>
<dbReference type="Proteomes" id="UP000503447">
    <property type="component" value="Chromosome"/>
</dbReference>
<name>A0A6M5Z533_9BACT</name>
<evidence type="ECO:0000313" key="1">
    <source>
        <dbReference type="EMBL" id="QJX01176.1"/>
    </source>
</evidence>
<sequence length="258" mass="29821">MADKEMVLQLGVEGGGATVFRKPVGAGDFEFYVDGSSMDLDENDDEVWRSWESQPYLRIEDAVRSISNDGSWVLFHPISIHPDYRTSVWELVQETARTLPDELNHLWDDRRRTKWQHLCHEQETEGLPSITAKQIDALLPFLDRFETTGFSAGSWKMPDGQFPWYSFEDVVMEFQQALYDNGWVTPAFNWTEWQQSAQEFVDSPQKIEQADATTIQKLLTTHVRADRFCEGHLASMFENGHVVALMRRLKTIRGTMPQ</sequence>
<proteinExistence type="predicted"/>
<organism evidence="1 2">
    <name type="scientific">Frigoriglobus tundricola</name>
    <dbReference type="NCBI Taxonomy" id="2774151"/>
    <lineage>
        <taxon>Bacteria</taxon>
        <taxon>Pseudomonadati</taxon>
        <taxon>Planctomycetota</taxon>
        <taxon>Planctomycetia</taxon>
        <taxon>Gemmatales</taxon>
        <taxon>Gemmataceae</taxon>
        <taxon>Frigoriglobus</taxon>
    </lineage>
</organism>
<evidence type="ECO:0000313" key="2">
    <source>
        <dbReference type="Proteomes" id="UP000503447"/>
    </source>
</evidence>
<accession>A0A6M5Z533</accession>
<gene>
    <name evidence="1" type="ORF">FTUN_8815</name>
</gene>
<protein>
    <submittedName>
        <fullName evidence="1">Uncharacterized protein</fullName>
    </submittedName>
</protein>
<dbReference type="EMBL" id="CP053452">
    <property type="protein sequence ID" value="QJX01176.1"/>
    <property type="molecule type" value="Genomic_DNA"/>
</dbReference>